<dbReference type="EMBL" id="JAJLJH010000003">
    <property type="protein sequence ID" value="MCK9686872.1"/>
    <property type="molecule type" value="Genomic_DNA"/>
</dbReference>
<accession>A0A9X1YM27</accession>
<dbReference type="Pfam" id="PF01253">
    <property type="entry name" value="SUI1"/>
    <property type="match status" value="1"/>
</dbReference>
<dbReference type="InterPro" id="IPR036877">
    <property type="entry name" value="SUI1_dom_sf"/>
</dbReference>
<sequence length="120" mass="12481">MKSVNPNGGLVYSTDAGRMCPDCRQPIAQCACRKAVAPPTDGVVRVFFETKGRGGKGVTVVRGLGLADPELTVLGKKLKAACGVGGTAKEGVVELQGDHRDRVMALLQTLGFRNVKKAGG</sequence>
<dbReference type="NCBIfam" id="NF005297">
    <property type="entry name" value="PRK06824.1"/>
    <property type="match status" value="1"/>
</dbReference>
<keyword evidence="5" id="KW-1185">Reference proteome</keyword>
<dbReference type="GO" id="GO:0003743">
    <property type="term" value="F:translation initiation factor activity"/>
    <property type="evidence" value="ECO:0007669"/>
    <property type="project" value="UniProtKB-KW"/>
</dbReference>
<dbReference type="GO" id="GO:0006417">
    <property type="term" value="P:regulation of translation"/>
    <property type="evidence" value="ECO:0007669"/>
    <property type="project" value="UniProtKB-KW"/>
</dbReference>
<feature type="domain" description="SUI1" evidence="3">
    <location>
        <begin position="45"/>
        <end position="111"/>
    </location>
</feature>
<dbReference type="Proteomes" id="UP001139353">
    <property type="component" value="Unassembled WGS sequence"/>
</dbReference>
<proteinExistence type="predicted"/>
<dbReference type="InterPro" id="IPR005872">
    <property type="entry name" value="SUI1_arc_bac"/>
</dbReference>
<keyword evidence="4" id="KW-0396">Initiation factor</keyword>
<evidence type="ECO:0000256" key="2">
    <source>
        <dbReference type="ARBA" id="ARBA00022917"/>
    </source>
</evidence>
<reference evidence="4" key="1">
    <citation type="submission" date="2021-11" db="EMBL/GenBank/DDBJ databases">
        <title>BS-T2-15 a new species belonging to the Comamonadaceae family isolated from the soil of a French oak forest.</title>
        <authorList>
            <person name="Mieszkin S."/>
            <person name="Alain K."/>
        </authorList>
    </citation>
    <scope>NUCLEOTIDE SEQUENCE</scope>
    <source>
        <strain evidence="4">BS-T2-15</strain>
    </source>
</reference>
<name>A0A9X1YM27_9BURK</name>
<dbReference type="RefSeq" id="WP_275682912.1">
    <property type="nucleotide sequence ID" value="NZ_JAJLJH010000003.1"/>
</dbReference>
<evidence type="ECO:0000256" key="1">
    <source>
        <dbReference type="ARBA" id="ARBA00022845"/>
    </source>
</evidence>
<evidence type="ECO:0000313" key="5">
    <source>
        <dbReference type="Proteomes" id="UP001139353"/>
    </source>
</evidence>
<keyword evidence="1" id="KW-0810">Translation regulation</keyword>
<organism evidence="4 5">
    <name type="scientific">Scleromatobacter humisilvae</name>
    <dbReference type="NCBI Taxonomy" id="2897159"/>
    <lineage>
        <taxon>Bacteria</taxon>
        <taxon>Pseudomonadati</taxon>
        <taxon>Pseudomonadota</taxon>
        <taxon>Betaproteobacteria</taxon>
        <taxon>Burkholderiales</taxon>
        <taxon>Sphaerotilaceae</taxon>
        <taxon>Scleromatobacter</taxon>
    </lineage>
</organism>
<dbReference type="AlphaFoldDB" id="A0A9X1YM27"/>
<gene>
    <name evidence="4" type="ORF">LPC04_14260</name>
</gene>
<evidence type="ECO:0000313" key="4">
    <source>
        <dbReference type="EMBL" id="MCK9686872.1"/>
    </source>
</evidence>
<protein>
    <submittedName>
        <fullName evidence="4">Translation initiation factor Sui1</fullName>
    </submittedName>
</protein>
<dbReference type="PROSITE" id="PS50296">
    <property type="entry name" value="SUI1"/>
    <property type="match status" value="1"/>
</dbReference>
<dbReference type="CDD" id="cd11567">
    <property type="entry name" value="YciH_like"/>
    <property type="match status" value="1"/>
</dbReference>
<comment type="caution">
    <text evidence="4">The sequence shown here is derived from an EMBL/GenBank/DDBJ whole genome shotgun (WGS) entry which is preliminary data.</text>
</comment>
<dbReference type="Gene3D" id="3.30.780.10">
    <property type="entry name" value="SUI1-like domain"/>
    <property type="match status" value="1"/>
</dbReference>
<dbReference type="PIRSF" id="PIRSF037511">
    <property type="entry name" value="Transl_init_SUI1_pro"/>
    <property type="match status" value="1"/>
</dbReference>
<dbReference type="InterPro" id="IPR001950">
    <property type="entry name" value="SUI1"/>
</dbReference>
<keyword evidence="2" id="KW-0648">Protein biosynthesis</keyword>
<dbReference type="SUPFAM" id="SSF55159">
    <property type="entry name" value="eIF1-like"/>
    <property type="match status" value="1"/>
</dbReference>
<evidence type="ECO:0000259" key="3">
    <source>
        <dbReference type="PROSITE" id="PS50296"/>
    </source>
</evidence>